<dbReference type="Pfam" id="PF13416">
    <property type="entry name" value="SBP_bac_8"/>
    <property type="match status" value="1"/>
</dbReference>
<dbReference type="InterPro" id="IPR006059">
    <property type="entry name" value="SBP"/>
</dbReference>
<name>A0A2H0BG13_9BACT</name>
<dbReference type="EMBL" id="PCST01000007">
    <property type="protein sequence ID" value="PIP55928.1"/>
    <property type="molecule type" value="Genomic_DNA"/>
</dbReference>
<accession>A0A2H0BG13</accession>
<organism evidence="1 2">
    <name type="scientific">Candidatus Zambryskibacteria bacterium CG22_combo_CG10-13_8_21_14_all_42_17</name>
    <dbReference type="NCBI Taxonomy" id="1975118"/>
    <lineage>
        <taxon>Bacteria</taxon>
        <taxon>Candidatus Zambryskiibacteriota</taxon>
    </lineage>
</organism>
<dbReference type="AlphaFoldDB" id="A0A2H0BG13"/>
<dbReference type="Proteomes" id="UP000229794">
    <property type="component" value="Unassembled WGS sequence"/>
</dbReference>
<evidence type="ECO:0000313" key="2">
    <source>
        <dbReference type="Proteomes" id="UP000229794"/>
    </source>
</evidence>
<proteinExistence type="predicted"/>
<comment type="caution">
    <text evidence="1">The sequence shown here is derived from an EMBL/GenBank/DDBJ whole genome shotgun (WGS) entry which is preliminary data.</text>
</comment>
<dbReference type="SUPFAM" id="SSF53850">
    <property type="entry name" value="Periplasmic binding protein-like II"/>
    <property type="match status" value="1"/>
</dbReference>
<dbReference type="InterPro" id="IPR050490">
    <property type="entry name" value="Bact_solute-bd_prot1"/>
</dbReference>
<dbReference type="PANTHER" id="PTHR43649:SF12">
    <property type="entry name" value="DIACETYLCHITOBIOSE BINDING PROTEIN DASA"/>
    <property type="match status" value="1"/>
</dbReference>
<gene>
    <name evidence="1" type="ORF">COX06_00470</name>
</gene>
<evidence type="ECO:0008006" key="3">
    <source>
        <dbReference type="Google" id="ProtNLM"/>
    </source>
</evidence>
<protein>
    <recommendedName>
        <fullName evidence="3">Extracellular solute-binding protein family 1</fullName>
    </recommendedName>
</protein>
<dbReference type="Gene3D" id="3.40.190.10">
    <property type="entry name" value="Periplasmic binding protein-like II"/>
    <property type="match status" value="1"/>
</dbReference>
<evidence type="ECO:0000313" key="1">
    <source>
        <dbReference type="EMBL" id="PIP55928.1"/>
    </source>
</evidence>
<sequence length="427" mass="46940">MSQFQIILLVVFGVFIVGGVVAFSLFRGGAGDTSFPMTVWGDIPRQDFTLLLNSPILTKDRRFIVSYVEKSADTIEAEFTEALARGIGPDLIILTQDKIWKNRPKLLTIPYTGISEQDFKSTFIEEGELFLSPDSIYALPLSIDPMVLYYNRDLLSSVGIAQPIAYWDEIYSATTNLSKRDAVGNLVLSTMALGEARNIPNAKEILSLLMLQAGTPIIGMTSSGLRSQIADSFGTPIPPGQAALDFYTQFSNPTRNYYSWNRSLVDAQTHFTSGDSAYYLGFASELRVLRNKNPALNFEISTVPQSRVSERVTTFGRLRGIAISRGSQNPGAALLLANTLVSKDIAIVLSEIMALPPTRRDLLALRHSGSVHPVFYSSALQSKGWLDPDSVATRAIFSEAIESVTSGRTRTDQAVAQMSRDMQELIQ</sequence>
<reference evidence="1 2" key="1">
    <citation type="submission" date="2017-09" db="EMBL/GenBank/DDBJ databases">
        <title>Depth-based differentiation of microbial function through sediment-hosted aquifers and enrichment of novel symbionts in the deep terrestrial subsurface.</title>
        <authorList>
            <person name="Probst A.J."/>
            <person name="Ladd B."/>
            <person name="Jarett J.K."/>
            <person name="Geller-Mcgrath D.E."/>
            <person name="Sieber C.M."/>
            <person name="Emerson J.B."/>
            <person name="Anantharaman K."/>
            <person name="Thomas B.C."/>
            <person name="Malmstrom R."/>
            <person name="Stieglmeier M."/>
            <person name="Klingl A."/>
            <person name="Woyke T."/>
            <person name="Ryan C.M."/>
            <person name="Banfield J.F."/>
        </authorList>
    </citation>
    <scope>NUCLEOTIDE SEQUENCE [LARGE SCALE GENOMIC DNA]</scope>
    <source>
        <strain evidence="1">CG22_combo_CG10-13_8_21_14_all_42_17</strain>
    </source>
</reference>
<dbReference type="PANTHER" id="PTHR43649">
    <property type="entry name" value="ARABINOSE-BINDING PROTEIN-RELATED"/>
    <property type="match status" value="1"/>
</dbReference>